<dbReference type="Pfam" id="PF07969">
    <property type="entry name" value="Amidohydro_3"/>
    <property type="match status" value="1"/>
</dbReference>
<dbReference type="SUPFAM" id="SSF51338">
    <property type="entry name" value="Composite domain of metallo-dependent hydrolases"/>
    <property type="match status" value="1"/>
</dbReference>
<evidence type="ECO:0000313" key="2">
    <source>
        <dbReference type="EMBL" id="QMT02497.1"/>
    </source>
</evidence>
<feature type="domain" description="Amidohydrolase 3" evidence="1">
    <location>
        <begin position="55"/>
        <end position="492"/>
    </location>
</feature>
<name>A0A7D7LUF4_9ACTN</name>
<dbReference type="InterPro" id="IPR032466">
    <property type="entry name" value="Metal_Hydrolase"/>
</dbReference>
<dbReference type="Proteomes" id="UP000515663">
    <property type="component" value="Chromosome"/>
</dbReference>
<dbReference type="PANTHER" id="PTHR43135">
    <property type="entry name" value="ALPHA-D-RIBOSE 1-METHYLPHOSPHONATE 5-TRIPHOSPHATE DIPHOSPHATASE"/>
    <property type="match status" value="1"/>
</dbReference>
<sequence length="536" mass="57194">MNDLVRGTFTIAGALVIDDARVEQLDVDVTDGMIVGLRGHQHPESAGRTNGIDHVIDGRGRVLVPGFIDLHAHSAIRLFSDPELAPKIASGFTTELLCPDGLGPAPVRADGIEDRRTYLAGLEPGAAPWNWSGLASYLAAVDVARPSTNIVTCVPHSAVREVVMGPAARRPSRAELDEIQQLVAECLDAGARAVSFGLIYAPGLYAESDELVAVAEVAASYGVPVVPHIRNEASKILDSISEFVSAAENTGAPLHISHLKLIGNRELLDQLMDLCTDAADKISLTFDQYPYGAGSTLLSALLPPHVFAEGSRGVLARVSDDAERRRMAGEMRNGLDGWENILGSVGPENVLIVQAAGDRGVEIGKSVAQIADEQHCSPEDAVFDLLLDTNLDAAMIDHYATEEVVTSIFGHPLAMVGSDAVFAPRPHPRLYGTSARVLGRYAHRDHLISVQDAVRRMTSRPADLLGLTDRGRITEGLRADLVLLDLDEFVDTATYDDPCSLSPGVDTVFVGGVAAWRNGRHTGARTGQVLTAPIPH</sequence>
<organism evidence="2 3">
    <name type="scientific">Gordonia jinghuaiqii</name>
    <dbReference type="NCBI Taxonomy" id="2758710"/>
    <lineage>
        <taxon>Bacteria</taxon>
        <taxon>Bacillati</taxon>
        <taxon>Actinomycetota</taxon>
        <taxon>Actinomycetes</taxon>
        <taxon>Mycobacteriales</taxon>
        <taxon>Gordoniaceae</taxon>
        <taxon>Gordonia</taxon>
    </lineage>
</organism>
<protein>
    <submittedName>
        <fullName evidence="2">Amidohydrolase family protein</fullName>
    </submittedName>
</protein>
<dbReference type="AlphaFoldDB" id="A0A7D7LUF4"/>
<dbReference type="Gene3D" id="3.20.20.140">
    <property type="entry name" value="Metal-dependent hydrolases"/>
    <property type="match status" value="2"/>
</dbReference>
<evidence type="ECO:0000313" key="3">
    <source>
        <dbReference type="Proteomes" id="UP000515663"/>
    </source>
</evidence>
<dbReference type="RefSeq" id="WP_219850709.1">
    <property type="nucleotide sequence ID" value="NZ_CP059491.1"/>
</dbReference>
<dbReference type="SUPFAM" id="SSF51556">
    <property type="entry name" value="Metallo-dependent hydrolases"/>
    <property type="match status" value="1"/>
</dbReference>
<dbReference type="KEGG" id="gji:H1R19_04905"/>
<reference evidence="3" key="1">
    <citation type="submission" date="2020-07" db="EMBL/GenBank/DDBJ databases">
        <title>novel species isolated from the respiratory tract of Marmot.</title>
        <authorList>
            <person name="Zhang G."/>
        </authorList>
    </citation>
    <scope>NUCLEOTIDE SEQUENCE [LARGE SCALE GENOMIC DNA]</scope>
    <source>
        <strain evidence="3">686</strain>
    </source>
</reference>
<evidence type="ECO:0000259" key="1">
    <source>
        <dbReference type="Pfam" id="PF07969"/>
    </source>
</evidence>
<keyword evidence="3" id="KW-1185">Reference proteome</keyword>
<proteinExistence type="predicted"/>
<dbReference type="InterPro" id="IPR011059">
    <property type="entry name" value="Metal-dep_hydrolase_composite"/>
</dbReference>
<accession>A0A7D7LUF4</accession>
<keyword evidence="2" id="KW-0378">Hydrolase</keyword>
<dbReference type="PANTHER" id="PTHR43135:SF3">
    <property type="entry name" value="ALPHA-D-RIBOSE 1-METHYLPHOSPHONATE 5-TRIPHOSPHATE DIPHOSPHATASE"/>
    <property type="match status" value="1"/>
</dbReference>
<dbReference type="EMBL" id="CP059491">
    <property type="protein sequence ID" value="QMT02497.1"/>
    <property type="molecule type" value="Genomic_DNA"/>
</dbReference>
<dbReference type="GO" id="GO:0016810">
    <property type="term" value="F:hydrolase activity, acting on carbon-nitrogen (but not peptide) bonds"/>
    <property type="evidence" value="ECO:0007669"/>
    <property type="project" value="InterPro"/>
</dbReference>
<dbReference type="InterPro" id="IPR013108">
    <property type="entry name" value="Amidohydro_3"/>
</dbReference>
<dbReference type="InterPro" id="IPR051781">
    <property type="entry name" value="Metallo-dep_Hydrolase"/>
</dbReference>
<gene>
    <name evidence="2" type="ORF">H1R19_04905</name>
</gene>